<accession>A0A5C7IK40</accession>
<feature type="region of interest" description="Disordered" evidence="1">
    <location>
        <begin position="99"/>
        <end position="150"/>
    </location>
</feature>
<sequence length="150" mass="17271">MRSGETVSRYFHNVLHSVIRLHGELLKPPEPVPENSTDESWSHKEAALFKLKSFPYYEKLFMMFGKDRATRQHAETQVDVEEQLQNEEKDYKIVDDTDFNSAENVNNSSDNNVDVQFVSKAPKMSQSQIECSKTSKKQRKSKSSGDLDQP</sequence>
<evidence type="ECO:0000313" key="3">
    <source>
        <dbReference type="Proteomes" id="UP000323000"/>
    </source>
</evidence>
<proteinExistence type="predicted"/>
<name>A0A5C7IK40_9ROSI</name>
<comment type="caution">
    <text evidence="2">The sequence shown here is derived from an EMBL/GenBank/DDBJ whole genome shotgun (WGS) entry which is preliminary data.</text>
</comment>
<dbReference type="Proteomes" id="UP000323000">
    <property type="component" value="Chromosome 2"/>
</dbReference>
<gene>
    <name evidence="2" type="ORF">EZV62_004450</name>
</gene>
<evidence type="ECO:0000313" key="2">
    <source>
        <dbReference type="EMBL" id="TXG69515.1"/>
    </source>
</evidence>
<dbReference type="PANTHER" id="PTHR46250">
    <property type="entry name" value="MYB/SANT-LIKE DNA-BINDING DOMAIN PROTEIN-RELATED"/>
    <property type="match status" value="1"/>
</dbReference>
<feature type="compositionally biased region" description="Low complexity" evidence="1">
    <location>
        <begin position="104"/>
        <end position="115"/>
    </location>
</feature>
<dbReference type="AlphaFoldDB" id="A0A5C7IK40"/>
<protein>
    <submittedName>
        <fullName evidence="2">Uncharacterized protein</fullName>
    </submittedName>
</protein>
<evidence type="ECO:0000256" key="1">
    <source>
        <dbReference type="SAM" id="MobiDB-lite"/>
    </source>
</evidence>
<dbReference type="OrthoDB" id="618098at2759"/>
<dbReference type="PANTHER" id="PTHR46250:SF17">
    <property type="entry name" value="MYB_SANT-LIKE DOMAIN-CONTAINING PROTEIN"/>
    <property type="match status" value="1"/>
</dbReference>
<organism evidence="2 3">
    <name type="scientific">Acer yangbiense</name>
    <dbReference type="NCBI Taxonomy" id="1000413"/>
    <lineage>
        <taxon>Eukaryota</taxon>
        <taxon>Viridiplantae</taxon>
        <taxon>Streptophyta</taxon>
        <taxon>Embryophyta</taxon>
        <taxon>Tracheophyta</taxon>
        <taxon>Spermatophyta</taxon>
        <taxon>Magnoliopsida</taxon>
        <taxon>eudicotyledons</taxon>
        <taxon>Gunneridae</taxon>
        <taxon>Pentapetalae</taxon>
        <taxon>rosids</taxon>
        <taxon>malvids</taxon>
        <taxon>Sapindales</taxon>
        <taxon>Sapindaceae</taxon>
        <taxon>Hippocastanoideae</taxon>
        <taxon>Acereae</taxon>
        <taxon>Acer</taxon>
    </lineage>
</organism>
<keyword evidence="3" id="KW-1185">Reference proteome</keyword>
<dbReference type="EMBL" id="VAHF01000002">
    <property type="protein sequence ID" value="TXG69515.1"/>
    <property type="molecule type" value="Genomic_DNA"/>
</dbReference>
<reference evidence="3" key="1">
    <citation type="journal article" date="2019" name="Gigascience">
        <title>De novo genome assembly of the endangered Acer yangbiense, a plant species with extremely small populations endemic to Yunnan Province, China.</title>
        <authorList>
            <person name="Yang J."/>
            <person name="Wariss H.M."/>
            <person name="Tao L."/>
            <person name="Zhang R."/>
            <person name="Yun Q."/>
            <person name="Hollingsworth P."/>
            <person name="Dao Z."/>
            <person name="Luo G."/>
            <person name="Guo H."/>
            <person name="Ma Y."/>
            <person name="Sun W."/>
        </authorList>
    </citation>
    <scope>NUCLEOTIDE SEQUENCE [LARGE SCALE GENOMIC DNA]</scope>
    <source>
        <strain evidence="3">cv. Malutang</strain>
    </source>
</reference>